<keyword evidence="2" id="KW-1185">Reference proteome</keyword>
<evidence type="ECO:0000313" key="1">
    <source>
        <dbReference type="EMBL" id="TCP25405.1"/>
    </source>
</evidence>
<dbReference type="RefSeq" id="WP_242469066.1">
    <property type="nucleotide sequence ID" value="NZ_NRRP01000018.1"/>
</dbReference>
<evidence type="ECO:0000313" key="2">
    <source>
        <dbReference type="Proteomes" id="UP000295733"/>
    </source>
</evidence>
<dbReference type="AlphaFoldDB" id="A0A4R2NVH0"/>
<dbReference type="Pfam" id="PF02620">
    <property type="entry name" value="YceD"/>
    <property type="match status" value="1"/>
</dbReference>
<accession>A0A4R2NVH0</accession>
<comment type="caution">
    <text evidence="1">The sequence shown here is derived from an EMBL/GenBank/DDBJ whole genome shotgun (WGS) entry which is preliminary data.</text>
</comment>
<dbReference type="EMBL" id="SLXL01000003">
    <property type="protein sequence ID" value="TCP25405.1"/>
    <property type="molecule type" value="Genomic_DNA"/>
</dbReference>
<name>A0A4R2NVH0_RHOAD</name>
<dbReference type="Proteomes" id="UP000295733">
    <property type="component" value="Unassembled WGS sequence"/>
</dbReference>
<proteinExistence type="predicted"/>
<dbReference type="InterPro" id="IPR003772">
    <property type="entry name" value="YceD"/>
</dbReference>
<organism evidence="1 2">
    <name type="scientific">Rhodovulum adriaticum</name>
    <name type="common">Rhodopseudomonas adriatica</name>
    <dbReference type="NCBI Taxonomy" id="35804"/>
    <lineage>
        <taxon>Bacteria</taxon>
        <taxon>Pseudomonadati</taxon>
        <taxon>Pseudomonadota</taxon>
        <taxon>Alphaproteobacteria</taxon>
        <taxon>Rhodobacterales</taxon>
        <taxon>Paracoccaceae</taxon>
        <taxon>Rhodovulum</taxon>
    </lineage>
</organism>
<protein>
    <submittedName>
        <fullName evidence="1">Uncharacterized metal-binding protein YceD (DUF177 family)</fullName>
    </submittedName>
</protein>
<gene>
    <name evidence="1" type="ORF">EV656_103155</name>
</gene>
<sequence length="181" mass="19970">MPDRPDTNSTIQMRRLGGRLPVDILLRPDAEARAAMADRLGLIGLRKLRFEGRLVPEDRRDWRLEARLGATVVQPCVVTLAPVTTRIDTDVIRHYRAEMPPLPESEEIEMPEDDTQEPLPETLNLTRVLEEALALALPLYPRAEGAELGETVVAPPGAAPLTEEATRPFAGLAALKKKLDG</sequence>
<reference evidence="1 2" key="1">
    <citation type="submission" date="2019-03" db="EMBL/GenBank/DDBJ databases">
        <title>Genomic Encyclopedia of Type Strains, Phase IV (KMG-IV): sequencing the most valuable type-strain genomes for metagenomic binning, comparative biology and taxonomic classification.</title>
        <authorList>
            <person name="Goeker M."/>
        </authorList>
    </citation>
    <scope>NUCLEOTIDE SEQUENCE [LARGE SCALE GENOMIC DNA]</scope>
    <source>
        <strain evidence="1 2">DSM 2781</strain>
    </source>
</reference>